<dbReference type="PRINTS" id="PR00081">
    <property type="entry name" value="GDHRDH"/>
</dbReference>
<dbReference type="GO" id="GO:0016491">
    <property type="term" value="F:oxidoreductase activity"/>
    <property type="evidence" value="ECO:0007669"/>
    <property type="project" value="UniProtKB-KW"/>
</dbReference>
<dbReference type="PANTHER" id="PTHR43157">
    <property type="entry name" value="PHOSPHATIDYLINOSITOL-GLYCAN BIOSYNTHESIS CLASS F PROTEIN-RELATED"/>
    <property type="match status" value="1"/>
</dbReference>
<accession>A0A8H5FZW3</accession>
<evidence type="ECO:0000313" key="3">
    <source>
        <dbReference type="Proteomes" id="UP000559256"/>
    </source>
</evidence>
<evidence type="ECO:0008006" key="4">
    <source>
        <dbReference type="Google" id="ProtNLM"/>
    </source>
</evidence>
<reference evidence="2 3" key="1">
    <citation type="journal article" date="2020" name="ISME J.">
        <title>Uncovering the hidden diversity of litter-decomposition mechanisms in mushroom-forming fungi.</title>
        <authorList>
            <person name="Floudas D."/>
            <person name="Bentzer J."/>
            <person name="Ahren D."/>
            <person name="Johansson T."/>
            <person name="Persson P."/>
            <person name="Tunlid A."/>
        </authorList>
    </citation>
    <scope>NUCLEOTIDE SEQUENCE [LARGE SCALE GENOMIC DNA]</scope>
    <source>
        <strain evidence="2 3">CBS 291.85</strain>
    </source>
</reference>
<protein>
    <recommendedName>
        <fullName evidence="4">NAD(P)-binding protein</fullName>
    </recommendedName>
</protein>
<organism evidence="2 3">
    <name type="scientific">Tetrapyrgos nigripes</name>
    <dbReference type="NCBI Taxonomy" id="182062"/>
    <lineage>
        <taxon>Eukaryota</taxon>
        <taxon>Fungi</taxon>
        <taxon>Dikarya</taxon>
        <taxon>Basidiomycota</taxon>
        <taxon>Agaricomycotina</taxon>
        <taxon>Agaricomycetes</taxon>
        <taxon>Agaricomycetidae</taxon>
        <taxon>Agaricales</taxon>
        <taxon>Marasmiineae</taxon>
        <taxon>Marasmiaceae</taxon>
        <taxon>Tetrapyrgos</taxon>
    </lineage>
</organism>
<keyword evidence="1" id="KW-0560">Oxidoreductase</keyword>
<dbReference type="SUPFAM" id="SSF51735">
    <property type="entry name" value="NAD(P)-binding Rossmann-fold domains"/>
    <property type="match status" value="1"/>
</dbReference>
<evidence type="ECO:0000256" key="1">
    <source>
        <dbReference type="ARBA" id="ARBA00023002"/>
    </source>
</evidence>
<name>A0A8H5FZW3_9AGAR</name>
<dbReference type="EMBL" id="JAACJM010000057">
    <property type="protein sequence ID" value="KAF5355361.1"/>
    <property type="molecule type" value="Genomic_DNA"/>
</dbReference>
<dbReference type="Pfam" id="PF00106">
    <property type="entry name" value="adh_short"/>
    <property type="match status" value="1"/>
</dbReference>
<sequence>MAPFTFFKFVRDQRTPLAPVVKADLTGKTVVVTGASAGLGFEATKHFATMNPGRLILACRNQQKGEAAISDIQSSTGFSRMELWIIDLNDFTSVKTFADRFDNEGGRLDILVENAGISPMNVDERTKDGWLGVFQTNFIAPALLAYRLLPHMLKTAQDHSTTPRIVVVTSELHYWSTVHKNQAVINSPTPLKALSSQEYSKKASPDDEYMDSKLLNVLFVRDLQKRLLNPQSL</sequence>
<proteinExistence type="predicted"/>
<dbReference type="OrthoDB" id="542013at2759"/>
<dbReference type="Proteomes" id="UP000559256">
    <property type="component" value="Unassembled WGS sequence"/>
</dbReference>
<evidence type="ECO:0000313" key="2">
    <source>
        <dbReference type="EMBL" id="KAF5355361.1"/>
    </source>
</evidence>
<gene>
    <name evidence="2" type="ORF">D9758_006116</name>
</gene>
<dbReference type="PANTHER" id="PTHR43157:SF31">
    <property type="entry name" value="PHOSPHATIDYLINOSITOL-GLYCAN BIOSYNTHESIS CLASS F PROTEIN"/>
    <property type="match status" value="1"/>
</dbReference>
<keyword evidence="3" id="KW-1185">Reference proteome</keyword>
<dbReference type="Gene3D" id="3.40.50.720">
    <property type="entry name" value="NAD(P)-binding Rossmann-like Domain"/>
    <property type="match status" value="1"/>
</dbReference>
<dbReference type="InterPro" id="IPR036291">
    <property type="entry name" value="NAD(P)-bd_dom_sf"/>
</dbReference>
<dbReference type="InterPro" id="IPR002347">
    <property type="entry name" value="SDR_fam"/>
</dbReference>
<comment type="caution">
    <text evidence="2">The sequence shown here is derived from an EMBL/GenBank/DDBJ whole genome shotgun (WGS) entry which is preliminary data.</text>
</comment>
<dbReference type="AlphaFoldDB" id="A0A8H5FZW3"/>